<dbReference type="EMBL" id="HQ997773">
    <property type="protein sequence ID" value="ADZ05386.1"/>
    <property type="molecule type" value="Genomic_DNA"/>
</dbReference>
<proteinExistence type="predicted"/>
<evidence type="ECO:0000313" key="2">
    <source>
        <dbReference type="EMBL" id="ADZ05386.1"/>
    </source>
</evidence>
<dbReference type="GeneID" id="12798887"/>
<protein>
    <submittedName>
        <fullName evidence="2">ATP synthase F0 subunit 8</fullName>
    </submittedName>
</protein>
<keyword evidence="2" id="KW-0496">Mitochondrion</keyword>
<evidence type="ECO:0000256" key="1">
    <source>
        <dbReference type="SAM" id="Phobius"/>
    </source>
</evidence>
<keyword evidence="1" id="KW-0812">Transmembrane</keyword>
<name>I1SR66_9BILA</name>
<accession>I1SR66</accession>
<dbReference type="RefSeq" id="YP_006303259.1">
    <property type="nucleotide sequence ID" value="NC_017877.1"/>
</dbReference>
<keyword evidence="1" id="KW-1133">Transmembrane helix</keyword>
<reference evidence="2" key="2">
    <citation type="journal article" date="2012" name="BMC Genomics">
        <title>A comparative study of nemertean complete mitochondrial genomes, including two new ones for Nectonemertes cf. mirabilis and Zygeupolia rubens, may elucidate the fundamental pattern for the phylum Nemertea.</title>
        <authorList>
            <person name="Chen H.X."/>
            <person name="Sun S.C."/>
            <person name="Sundberg P."/>
            <person name="Ren W.C."/>
            <person name="Norenburg J.L."/>
        </authorList>
    </citation>
    <scope>NUCLEOTIDE SEQUENCE</scope>
</reference>
<dbReference type="CTD" id="4509"/>
<reference evidence="2" key="1">
    <citation type="submission" date="2011-01" db="EMBL/GenBank/DDBJ databases">
        <authorList>
            <person name="Chen H."/>
            <person name="Sun S."/>
            <person name="Sundberg P."/>
            <person name="Ren W."/>
            <person name="Norenburg J.L."/>
        </authorList>
    </citation>
    <scope>NUCLEOTIDE SEQUENCE</scope>
</reference>
<dbReference type="AlphaFoldDB" id="I1SR66"/>
<gene>
    <name evidence="2" type="primary">ATP8</name>
</gene>
<organism evidence="2">
    <name type="scientific">Zygeupolia rubens</name>
    <dbReference type="NCBI Taxonomy" id="166045"/>
    <lineage>
        <taxon>Eukaryota</taxon>
        <taxon>Metazoa</taxon>
        <taxon>Spiralia</taxon>
        <taxon>Lophotrochozoa</taxon>
        <taxon>Nemertea</taxon>
        <taxon>Pilidiophora</taxon>
        <taxon>Heteronemertea</taxon>
        <taxon>Lineidae</taxon>
        <taxon>Zygeupolia</taxon>
    </lineage>
</organism>
<feature type="transmembrane region" description="Helical" evidence="1">
    <location>
        <begin position="6"/>
        <end position="30"/>
    </location>
</feature>
<geneLocation type="mitochondrion" evidence="2"/>
<sequence length="52" mass="6189">MPQLAPLSWVVMSLFLFFVLLGVGSFMWWFKKTPLECSKVVSVSQKVYFWLW</sequence>
<keyword evidence="1" id="KW-0472">Membrane</keyword>